<sequence>MKTVKLAACLLSLFLLLTACGQDKDPGAAAPPEPGQTTGTTGPGQTGSEDMDGSAGQLYSLVFQTLFNMDEALNDGMKYIAIDLSPLTQLTDEDKAYILDSLGSHGVEVRDTTFDRLKEEEEHFKEILVLEGVMLRIEKADIGRDSAVIEGSKYRSGTGAVGAKITLKLKDKAWSVTDSGMTWIS</sequence>
<feature type="signal peptide" evidence="2">
    <location>
        <begin position="1"/>
        <end position="21"/>
    </location>
</feature>
<keyword evidence="2" id="KW-0732">Signal</keyword>
<gene>
    <name evidence="3" type="ORF">V3851_10840</name>
</gene>
<reference evidence="3 4" key="1">
    <citation type="submission" date="2024-02" db="EMBL/GenBank/DDBJ databases">
        <title>A nitrogen-fixing paenibacillus bacterium.</title>
        <authorList>
            <person name="Zhang W.L."/>
            <person name="Chen S.F."/>
        </authorList>
    </citation>
    <scope>NUCLEOTIDE SEQUENCE [LARGE SCALE GENOMIC DNA]</scope>
    <source>
        <strain evidence="3 4">M1</strain>
    </source>
</reference>
<feature type="region of interest" description="Disordered" evidence="1">
    <location>
        <begin position="25"/>
        <end position="51"/>
    </location>
</feature>
<dbReference type="PROSITE" id="PS51257">
    <property type="entry name" value="PROKAR_LIPOPROTEIN"/>
    <property type="match status" value="1"/>
</dbReference>
<dbReference type="EMBL" id="JAZHPZ010000004">
    <property type="protein sequence ID" value="MEF2966328.1"/>
    <property type="molecule type" value="Genomic_DNA"/>
</dbReference>
<protein>
    <submittedName>
        <fullName evidence="3">Peptide ABC transporter substrate-binding protein</fullName>
    </submittedName>
</protein>
<feature type="chain" id="PRO_5046237566" evidence="2">
    <location>
        <begin position="22"/>
        <end position="185"/>
    </location>
</feature>
<keyword evidence="4" id="KW-1185">Reference proteome</keyword>
<evidence type="ECO:0000313" key="3">
    <source>
        <dbReference type="EMBL" id="MEF2966328.1"/>
    </source>
</evidence>
<dbReference type="RefSeq" id="WP_331846547.1">
    <property type="nucleotide sequence ID" value="NZ_JAZHPZ010000004.1"/>
</dbReference>
<evidence type="ECO:0000313" key="4">
    <source>
        <dbReference type="Proteomes" id="UP001306950"/>
    </source>
</evidence>
<organism evidence="3 4">
    <name type="scientific">Paenibacillus haidiansis</name>
    <dbReference type="NCBI Taxonomy" id="1574488"/>
    <lineage>
        <taxon>Bacteria</taxon>
        <taxon>Bacillati</taxon>
        <taxon>Bacillota</taxon>
        <taxon>Bacilli</taxon>
        <taxon>Bacillales</taxon>
        <taxon>Paenibacillaceae</taxon>
        <taxon>Paenibacillus</taxon>
    </lineage>
</organism>
<name>A0ABU7VSH1_9BACL</name>
<comment type="caution">
    <text evidence="3">The sequence shown here is derived from an EMBL/GenBank/DDBJ whole genome shotgun (WGS) entry which is preliminary data.</text>
</comment>
<dbReference type="Proteomes" id="UP001306950">
    <property type="component" value="Unassembled WGS sequence"/>
</dbReference>
<proteinExistence type="predicted"/>
<evidence type="ECO:0000256" key="2">
    <source>
        <dbReference type="SAM" id="SignalP"/>
    </source>
</evidence>
<evidence type="ECO:0000256" key="1">
    <source>
        <dbReference type="SAM" id="MobiDB-lite"/>
    </source>
</evidence>
<accession>A0ABU7VSH1</accession>